<dbReference type="SUPFAM" id="SSF52540">
    <property type="entry name" value="P-loop containing nucleoside triphosphate hydrolases"/>
    <property type="match status" value="1"/>
</dbReference>
<proteinExistence type="predicted"/>
<dbReference type="RefSeq" id="WP_377281676.1">
    <property type="nucleotide sequence ID" value="NZ_JBHRSI010000004.1"/>
</dbReference>
<comment type="caution">
    <text evidence="1">The sequence shown here is derived from an EMBL/GenBank/DDBJ whole genome shotgun (WGS) entry which is preliminary data.</text>
</comment>
<dbReference type="EMBL" id="JBHUEY010000012">
    <property type="protein sequence ID" value="MFD1785639.1"/>
    <property type="molecule type" value="Genomic_DNA"/>
</dbReference>
<keyword evidence="2" id="KW-1185">Reference proteome</keyword>
<name>A0ABW4N677_9CAUL</name>
<gene>
    <name evidence="1" type="ORF">ACFSC0_19750</name>
</gene>
<sequence length="180" mass="20080">MRFELTPGKPSSVGIEVLILHGAPGSGKTTLSRGIAESLRMSKAPHAVIDLDDLSMVYPSPGRDFARQNLKAIWPNFAAIPELKVIIPSVLANADEAAQLRAAAPGSRFIVCELSAPEHILKQRVTEREPNEYWQSRLRDFVDLYHSRTDLADIRDFQVITYDRSVEEAAREVIQRAGWS</sequence>
<dbReference type="Gene3D" id="3.40.50.300">
    <property type="entry name" value="P-loop containing nucleotide triphosphate hydrolases"/>
    <property type="match status" value="1"/>
</dbReference>
<dbReference type="Pfam" id="PF13671">
    <property type="entry name" value="AAA_33"/>
    <property type="match status" value="1"/>
</dbReference>
<reference evidence="2" key="1">
    <citation type="journal article" date="2019" name="Int. J. Syst. Evol. Microbiol.">
        <title>The Global Catalogue of Microorganisms (GCM) 10K type strain sequencing project: providing services to taxonomists for standard genome sequencing and annotation.</title>
        <authorList>
            <consortium name="The Broad Institute Genomics Platform"/>
            <consortium name="The Broad Institute Genome Sequencing Center for Infectious Disease"/>
            <person name="Wu L."/>
            <person name="Ma J."/>
        </authorList>
    </citation>
    <scope>NUCLEOTIDE SEQUENCE [LARGE SCALE GENOMIC DNA]</scope>
    <source>
        <strain evidence="2">DFY28</strain>
    </source>
</reference>
<dbReference type="InterPro" id="IPR027417">
    <property type="entry name" value="P-loop_NTPase"/>
</dbReference>
<evidence type="ECO:0000313" key="2">
    <source>
        <dbReference type="Proteomes" id="UP001597237"/>
    </source>
</evidence>
<protein>
    <submittedName>
        <fullName evidence="1">AAA family ATPase</fullName>
    </submittedName>
</protein>
<organism evidence="1 2">
    <name type="scientific">Phenylobacterium terrae</name>
    <dbReference type="NCBI Taxonomy" id="2665495"/>
    <lineage>
        <taxon>Bacteria</taxon>
        <taxon>Pseudomonadati</taxon>
        <taxon>Pseudomonadota</taxon>
        <taxon>Alphaproteobacteria</taxon>
        <taxon>Caulobacterales</taxon>
        <taxon>Caulobacteraceae</taxon>
        <taxon>Phenylobacterium</taxon>
    </lineage>
</organism>
<dbReference type="Proteomes" id="UP001597237">
    <property type="component" value="Unassembled WGS sequence"/>
</dbReference>
<evidence type="ECO:0000313" key="1">
    <source>
        <dbReference type="EMBL" id="MFD1785639.1"/>
    </source>
</evidence>
<accession>A0ABW4N677</accession>